<dbReference type="EMBL" id="ML179136">
    <property type="protein sequence ID" value="THU98412.1"/>
    <property type="molecule type" value="Genomic_DNA"/>
</dbReference>
<accession>A0A4S8M7V4</accession>
<reference evidence="2 3" key="1">
    <citation type="journal article" date="2019" name="Nat. Ecol. Evol.">
        <title>Megaphylogeny resolves global patterns of mushroom evolution.</title>
        <authorList>
            <person name="Varga T."/>
            <person name="Krizsan K."/>
            <person name="Foldi C."/>
            <person name="Dima B."/>
            <person name="Sanchez-Garcia M."/>
            <person name="Sanchez-Ramirez S."/>
            <person name="Szollosi G.J."/>
            <person name="Szarkandi J.G."/>
            <person name="Papp V."/>
            <person name="Albert L."/>
            <person name="Andreopoulos W."/>
            <person name="Angelini C."/>
            <person name="Antonin V."/>
            <person name="Barry K.W."/>
            <person name="Bougher N.L."/>
            <person name="Buchanan P."/>
            <person name="Buyck B."/>
            <person name="Bense V."/>
            <person name="Catcheside P."/>
            <person name="Chovatia M."/>
            <person name="Cooper J."/>
            <person name="Damon W."/>
            <person name="Desjardin D."/>
            <person name="Finy P."/>
            <person name="Geml J."/>
            <person name="Haridas S."/>
            <person name="Hughes K."/>
            <person name="Justo A."/>
            <person name="Karasinski D."/>
            <person name="Kautmanova I."/>
            <person name="Kiss B."/>
            <person name="Kocsube S."/>
            <person name="Kotiranta H."/>
            <person name="LaButti K.M."/>
            <person name="Lechner B.E."/>
            <person name="Liimatainen K."/>
            <person name="Lipzen A."/>
            <person name="Lukacs Z."/>
            <person name="Mihaltcheva S."/>
            <person name="Morgado L.N."/>
            <person name="Niskanen T."/>
            <person name="Noordeloos M.E."/>
            <person name="Ohm R.A."/>
            <person name="Ortiz-Santana B."/>
            <person name="Ovrebo C."/>
            <person name="Racz N."/>
            <person name="Riley R."/>
            <person name="Savchenko A."/>
            <person name="Shiryaev A."/>
            <person name="Soop K."/>
            <person name="Spirin V."/>
            <person name="Szebenyi C."/>
            <person name="Tomsovsky M."/>
            <person name="Tulloss R.E."/>
            <person name="Uehling J."/>
            <person name="Grigoriev I.V."/>
            <person name="Vagvolgyi C."/>
            <person name="Papp T."/>
            <person name="Martin F.M."/>
            <person name="Miettinen O."/>
            <person name="Hibbett D.S."/>
            <person name="Nagy L.G."/>
        </authorList>
    </citation>
    <scope>NUCLEOTIDE SEQUENCE [LARGE SCALE GENOMIC DNA]</scope>
    <source>
        <strain evidence="2 3">CBS 962.96</strain>
    </source>
</reference>
<feature type="region of interest" description="Disordered" evidence="1">
    <location>
        <begin position="1"/>
        <end position="41"/>
    </location>
</feature>
<dbReference type="Proteomes" id="UP000297245">
    <property type="component" value="Unassembled WGS sequence"/>
</dbReference>
<feature type="compositionally biased region" description="Basic and acidic residues" evidence="1">
    <location>
        <begin position="12"/>
        <end position="31"/>
    </location>
</feature>
<evidence type="ECO:0000313" key="2">
    <source>
        <dbReference type="EMBL" id="THU98412.1"/>
    </source>
</evidence>
<organism evidence="2 3">
    <name type="scientific">Dendrothele bispora (strain CBS 962.96)</name>
    <dbReference type="NCBI Taxonomy" id="1314807"/>
    <lineage>
        <taxon>Eukaryota</taxon>
        <taxon>Fungi</taxon>
        <taxon>Dikarya</taxon>
        <taxon>Basidiomycota</taxon>
        <taxon>Agaricomycotina</taxon>
        <taxon>Agaricomycetes</taxon>
        <taxon>Agaricomycetidae</taxon>
        <taxon>Agaricales</taxon>
        <taxon>Agaricales incertae sedis</taxon>
        <taxon>Dendrothele</taxon>
    </lineage>
</organism>
<evidence type="ECO:0000313" key="3">
    <source>
        <dbReference type="Proteomes" id="UP000297245"/>
    </source>
</evidence>
<evidence type="ECO:0000256" key="1">
    <source>
        <dbReference type="SAM" id="MobiDB-lite"/>
    </source>
</evidence>
<keyword evidence="3" id="KW-1185">Reference proteome</keyword>
<sequence>MDAVERMNGSRVQEKRVRAEQTTELRERELQRSAVDLEPNRATLQASVGLDQSTEHEEPFRPDPEFWESAQYELGPSFEEINQEDRQRKEIDRQLEMLNEDAFVNALGGEEENEEYRARQADQEDSEQMLRDMMENMGLHDHVFNQVLNGSVNEASNDPHWYPYPSKTVNAMFYHRDE</sequence>
<name>A0A4S8M7V4_DENBC</name>
<gene>
    <name evidence="2" type="ORF">K435DRAFT_795703</name>
</gene>
<dbReference type="AlphaFoldDB" id="A0A4S8M7V4"/>
<proteinExistence type="predicted"/>
<protein>
    <submittedName>
        <fullName evidence="2">Uncharacterized protein</fullName>
    </submittedName>
</protein>